<reference evidence="2" key="1">
    <citation type="journal article" date="2018" name="Nat. Microbiol.">
        <title>Leveraging single-cell genomics to expand the fungal tree of life.</title>
        <authorList>
            <person name="Ahrendt S.R."/>
            <person name="Quandt C.A."/>
            <person name="Ciobanu D."/>
            <person name="Clum A."/>
            <person name="Salamov A."/>
            <person name="Andreopoulos B."/>
            <person name="Cheng J.F."/>
            <person name="Woyke T."/>
            <person name="Pelin A."/>
            <person name="Henrissat B."/>
            <person name="Reynolds N.K."/>
            <person name="Benny G.L."/>
            <person name="Smith M.E."/>
            <person name="James T.Y."/>
            <person name="Grigoriev I.V."/>
        </authorList>
    </citation>
    <scope>NUCLEOTIDE SEQUENCE [LARGE SCALE GENOMIC DNA]</scope>
    <source>
        <strain evidence="2">RSA 1356</strain>
    </source>
</reference>
<dbReference type="AlphaFoldDB" id="A0A4P9XUU7"/>
<proteinExistence type="predicted"/>
<dbReference type="SUPFAM" id="SSF47954">
    <property type="entry name" value="Cyclin-like"/>
    <property type="match status" value="1"/>
</dbReference>
<dbReference type="STRING" id="78915.A0A4P9XUU7"/>
<dbReference type="Proteomes" id="UP000271241">
    <property type="component" value="Unassembled WGS sequence"/>
</dbReference>
<evidence type="ECO:0000313" key="1">
    <source>
        <dbReference type="EMBL" id="RKP10027.1"/>
    </source>
</evidence>
<dbReference type="PANTHER" id="PTHR15615">
    <property type="match status" value="1"/>
</dbReference>
<dbReference type="Pfam" id="PF08613">
    <property type="entry name" value="Cyclin"/>
    <property type="match status" value="1"/>
</dbReference>
<dbReference type="CDD" id="cd20557">
    <property type="entry name" value="CYCLIN_ScPCL1-like"/>
    <property type="match status" value="1"/>
</dbReference>
<gene>
    <name evidence="1" type="ORF">THASP1DRAFT_11028</name>
</gene>
<evidence type="ECO:0000313" key="2">
    <source>
        <dbReference type="Proteomes" id="UP000271241"/>
    </source>
</evidence>
<feature type="non-terminal residue" evidence="1">
    <location>
        <position position="1"/>
    </location>
</feature>
<accession>A0A4P9XUU7</accession>
<dbReference type="EMBL" id="KZ992474">
    <property type="protein sequence ID" value="RKP10027.1"/>
    <property type="molecule type" value="Genomic_DNA"/>
</dbReference>
<dbReference type="GO" id="GO:0005634">
    <property type="term" value="C:nucleus"/>
    <property type="evidence" value="ECO:0007669"/>
    <property type="project" value="TreeGrafter"/>
</dbReference>
<dbReference type="InterPro" id="IPR036915">
    <property type="entry name" value="Cyclin-like_sf"/>
</dbReference>
<name>A0A4P9XUU7_9FUNG</name>
<sequence>LVDCATQVIESIWPAPPPAAANVKLLPLRLFVQEVLRRSRTSYVTLQTALFYLTRVQKLHERCDVRRPCGRRMFLASLVIATKYLQDRAYSNRAWSRVSGLSASEITRCERKLLQWLSWNLYIQEKEF</sequence>
<dbReference type="PANTHER" id="PTHR15615:SF36">
    <property type="entry name" value="PHO85 CYCLIN-5"/>
    <property type="match status" value="1"/>
</dbReference>
<dbReference type="GO" id="GO:0016538">
    <property type="term" value="F:cyclin-dependent protein serine/threonine kinase regulator activity"/>
    <property type="evidence" value="ECO:0007669"/>
    <property type="project" value="TreeGrafter"/>
</dbReference>
<protein>
    <submittedName>
        <fullName evidence="1">Cyclin-domain-containing protein</fullName>
    </submittedName>
</protein>
<dbReference type="GO" id="GO:0000307">
    <property type="term" value="C:cyclin-dependent protein kinase holoenzyme complex"/>
    <property type="evidence" value="ECO:0007669"/>
    <property type="project" value="TreeGrafter"/>
</dbReference>
<dbReference type="InterPro" id="IPR013922">
    <property type="entry name" value="Cyclin_PHO80-like"/>
</dbReference>
<keyword evidence="2" id="KW-1185">Reference proteome</keyword>
<dbReference type="Gene3D" id="1.10.472.10">
    <property type="entry name" value="Cyclin-like"/>
    <property type="match status" value="1"/>
</dbReference>
<organism evidence="1 2">
    <name type="scientific">Thamnocephalis sphaerospora</name>
    <dbReference type="NCBI Taxonomy" id="78915"/>
    <lineage>
        <taxon>Eukaryota</taxon>
        <taxon>Fungi</taxon>
        <taxon>Fungi incertae sedis</taxon>
        <taxon>Zoopagomycota</taxon>
        <taxon>Zoopagomycotina</taxon>
        <taxon>Zoopagomycetes</taxon>
        <taxon>Zoopagales</taxon>
        <taxon>Sigmoideomycetaceae</taxon>
        <taxon>Thamnocephalis</taxon>
    </lineage>
</organism>
<dbReference type="OrthoDB" id="286814at2759"/>
<feature type="non-terminal residue" evidence="1">
    <location>
        <position position="128"/>
    </location>
</feature>
<dbReference type="GO" id="GO:0019901">
    <property type="term" value="F:protein kinase binding"/>
    <property type="evidence" value="ECO:0007669"/>
    <property type="project" value="InterPro"/>
</dbReference>